<evidence type="ECO:0000313" key="2">
    <source>
        <dbReference type="Proteomes" id="UP001230504"/>
    </source>
</evidence>
<evidence type="ECO:0000313" key="1">
    <source>
        <dbReference type="EMBL" id="KAK1596600.1"/>
    </source>
</evidence>
<keyword evidence="2" id="KW-1185">Reference proteome</keyword>
<dbReference type="RefSeq" id="XP_060417453.1">
    <property type="nucleotide sequence ID" value="XM_060557069.1"/>
</dbReference>
<dbReference type="AlphaFoldDB" id="A0AAD8V9K1"/>
<dbReference type="Proteomes" id="UP001230504">
    <property type="component" value="Unassembled WGS sequence"/>
</dbReference>
<dbReference type="EMBL" id="JAHLJV010000011">
    <property type="protein sequence ID" value="KAK1596600.1"/>
    <property type="molecule type" value="Genomic_DNA"/>
</dbReference>
<name>A0AAD8V9K1_9PEZI</name>
<organism evidence="1 2">
    <name type="scientific">Colletotrichum navitas</name>
    <dbReference type="NCBI Taxonomy" id="681940"/>
    <lineage>
        <taxon>Eukaryota</taxon>
        <taxon>Fungi</taxon>
        <taxon>Dikarya</taxon>
        <taxon>Ascomycota</taxon>
        <taxon>Pezizomycotina</taxon>
        <taxon>Sordariomycetes</taxon>
        <taxon>Hypocreomycetidae</taxon>
        <taxon>Glomerellales</taxon>
        <taxon>Glomerellaceae</taxon>
        <taxon>Colletotrichum</taxon>
        <taxon>Colletotrichum graminicola species complex</taxon>
    </lineage>
</organism>
<gene>
    <name evidence="1" type="ORF">LY79DRAFT_543681</name>
</gene>
<proteinExistence type="predicted"/>
<sequence length="155" mass="17162">MGWGPWVPLPVGSNSGCPSPPIALNLTLVLSIGRELSTCVNRRRLTMTELGGHLHRRRRWCCGCEGYRQKTAFSSAFAHTRTCVVYTIVPTTWLCFGDAPTPLQTVENTLNGVALQKRYCTFPCPLLPPSLTLLASVTEASRRAGGRTLFRNYHQ</sequence>
<dbReference type="GeneID" id="85441309"/>
<comment type="caution">
    <text evidence="1">The sequence shown here is derived from an EMBL/GenBank/DDBJ whole genome shotgun (WGS) entry which is preliminary data.</text>
</comment>
<accession>A0AAD8V9K1</accession>
<protein>
    <submittedName>
        <fullName evidence="1">Uncharacterized protein</fullName>
    </submittedName>
</protein>
<reference evidence="1" key="1">
    <citation type="submission" date="2021-06" db="EMBL/GenBank/DDBJ databases">
        <title>Comparative genomics, transcriptomics and evolutionary studies reveal genomic signatures of adaptation to plant cell wall in hemibiotrophic fungi.</title>
        <authorList>
            <consortium name="DOE Joint Genome Institute"/>
            <person name="Baroncelli R."/>
            <person name="Diaz J.F."/>
            <person name="Benocci T."/>
            <person name="Peng M."/>
            <person name="Battaglia E."/>
            <person name="Haridas S."/>
            <person name="Andreopoulos W."/>
            <person name="Labutti K."/>
            <person name="Pangilinan J."/>
            <person name="Floch G.L."/>
            <person name="Makela M.R."/>
            <person name="Henrissat B."/>
            <person name="Grigoriev I.V."/>
            <person name="Crouch J.A."/>
            <person name="De Vries R.P."/>
            <person name="Sukno S.A."/>
            <person name="Thon M.R."/>
        </authorList>
    </citation>
    <scope>NUCLEOTIDE SEQUENCE</scope>
    <source>
        <strain evidence="1">CBS 125086</strain>
    </source>
</reference>